<evidence type="ECO:0000256" key="1">
    <source>
        <dbReference type="ARBA" id="ARBA00007637"/>
    </source>
</evidence>
<dbReference type="InterPro" id="IPR036291">
    <property type="entry name" value="NAD(P)-bd_dom_sf"/>
</dbReference>
<dbReference type="RefSeq" id="WP_112566607.1">
    <property type="nucleotide sequence ID" value="NZ_CP043450.1"/>
</dbReference>
<evidence type="ECO:0000313" key="3">
    <source>
        <dbReference type="EMBL" id="QEM10477.1"/>
    </source>
</evidence>
<dbReference type="InterPro" id="IPR001509">
    <property type="entry name" value="Epimerase_deHydtase"/>
</dbReference>
<dbReference type="SUPFAM" id="SSF51735">
    <property type="entry name" value="NAD(P)-binding Rossmann-fold domains"/>
    <property type="match status" value="1"/>
</dbReference>
<reference evidence="3" key="1">
    <citation type="submission" date="2019-08" db="EMBL/GenBank/DDBJ databases">
        <title>Comparative genome analysis confer to the adaptation heavy metal polluted environment.</title>
        <authorList>
            <person name="Li Y."/>
        </authorList>
    </citation>
    <scope>NUCLEOTIDE SEQUENCE [LARGE SCALE GENOMIC DNA]</scope>
    <source>
        <strain evidence="3">P1</strain>
    </source>
</reference>
<proteinExistence type="inferred from homology"/>
<gene>
    <name evidence="3" type="ORF">DEO27_010720</name>
</gene>
<dbReference type="Pfam" id="PF01370">
    <property type="entry name" value="Epimerase"/>
    <property type="match status" value="1"/>
</dbReference>
<dbReference type="AlphaFoldDB" id="A0A5C1HX66"/>
<dbReference type="EMBL" id="CP043450">
    <property type="protein sequence ID" value="QEM10477.1"/>
    <property type="molecule type" value="Genomic_DNA"/>
</dbReference>
<evidence type="ECO:0000259" key="2">
    <source>
        <dbReference type="Pfam" id="PF01370"/>
    </source>
</evidence>
<dbReference type="InterPro" id="IPR051225">
    <property type="entry name" value="NAD(P)_epim/dehydratase"/>
</dbReference>
<comment type="similarity">
    <text evidence="1">Belongs to the NAD(P)-dependent epimerase/dehydratase family.</text>
</comment>
<name>A0A5C1HX66_9SPHI</name>
<accession>A0A5C1HX66</accession>
<protein>
    <submittedName>
        <fullName evidence="3">NAD-dependent epimerase/dehydratase family protein</fullName>
    </submittedName>
</protein>
<dbReference type="GO" id="GO:0006567">
    <property type="term" value="P:L-threonine catabolic process"/>
    <property type="evidence" value="ECO:0007669"/>
    <property type="project" value="TreeGrafter"/>
</dbReference>
<dbReference type="GO" id="GO:0008743">
    <property type="term" value="F:L-threonine 3-dehydrogenase activity"/>
    <property type="evidence" value="ECO:0007669"/>
    <property type="project" value="TreeGrafter"/>
</dbReference>
<keyword evidence="4" id="KW-1185">Reference proteome</keyword>
<evidence type="ECO:0000313" key="4">
    <source>
        <dbReference type="Proteomes" id="UP000251402"/>
    </source>
</evidence>
<dbReference type="OrthoDB" id="9779902at2"/>
<dbReference type="Gene3D" id="3.40.50.720">
    <property type="entry name" value="NAD(P)-binding Rossmann-like Domain"/>
    <property type="match status" value="1"/>
</dbReference>
<dbReference type="PANTHER" id="PTHR42687:SF1">
    <property type="entry name" value="L-THREONINE 3-DEHYDROGENASE, MITOCHONDRIAL"/>
    <property type="match status" value="1"/>
</dbReference>
<dbReference type="Proteomes" id="UP000251402">
    <property type="component" value="Chromosome"/>
</dbReference>
<organism evidence="3 4">
    <name type="scientific">Mucilaginibacter rubeus</name>
    <dbReference type="NCBI Taxonomy" id="2027860"/>
    <lineage>
        <taxon>Bacteria</taxon>
        <taxon>Pseudomonadati</taxon>
        <taxon>Bacteroidota</taxon>
        <taxon>Sphingobacteriia</taxon>
        <taxon>Sphingobacteriales</taxon>
        <taxon>Sphingobacteriaceae</taxon>
        <taxon>Mucilaginibacter</taxon>
    </lineage>
</organism>
<feature type="domain" description="NAD-dependent epimerase/dehydratase" evidence="2">
    <location>
        <begin position="12"/>
        <end position="250"/>
    </location>
</feature>
<sequence length="332" mass="36617">MEHDKNQPSPVILVTGARGQIGTELVAALRNVYGRKQVIATDLHDAAAISESNRPYHQLNVLDKDELENLIVTYGVTQIYHLAATLSAKGEEAPLKAWHLNMQSLLNILEVAKDHKLDKVFWPSSIAVFGPSTARKISPQDALLDPQTVYGISKEAGEQWCAYYREHYGLDVRSIRYPGLISYSAPAGGGTTDYAVAIFHEALQNGSYNCYLNPDTALPMMYMDDAVRATLELMGAPAEALKERGAYNIGALSFTPAELATELQKHLPDFTISYDADKRQSIANSWPAGVDDNAATRDWNWLPKYDLAAMTTDMLLHLDPVYKNNSNTATVS</sequence>
<dbReference type="KEGG" id="mrub:DEO27_010720"/>
<dbReference type="PANTHER" id="PTHR42687">
    <property type="entry name" value="L-THREONINE 3-DEHYDROGENASE"/>
    <property type="match status" value="1"/>
</dbReference>